<dbReference type="SMART" id="SM00052">
    <property type="entry name" value="EAL"/>
    <property type="match status" value="1"/>
</dbReference>
<dbReference type="PROSITE" id="PS50887">
    <property type="entry name" value="GGDEF"/>
    <property type="match status" value="1"/>
</dbReference>
<dbReference type="PROSITE" id="PS50883">
    <property type="entry name" value="EAL"/>
    <property type="match status" value="1"/>
</dbReference>
<dbReference type="Gene3D" id="3.20.20.450">
    <property type="entry name" value="EAL domain"/>
    <property type="match status" value="1"/>
</dbReference>
<protein>
    <submittedName>
        <fullName evidence="3">EAL domain-containing protein</fullName>
    </submittedName>
</protein>
<dbReference type="InterPro" id="IPR029787">
    <property type="entry name" value="Nucleotide_cyclase"/>
</dbReference>
<dbReference type="InterPro" id="IPR043128">
    <property type="entry name" value="Rev_trsase/Diguanyl_cyclase"/>
</dbReference>
<dbReference type="SUPFAM" id="SSF55073">
    <property type="entry name" value="Nucleotide cyclase"/>
    <property type="match status" value="1"/>
</dbReference>
<dbReference type="CDD" id="cd01948">
    <property type="entry name" value="EAL"/>
    <property type="match status" value="1"/>
</dbReference>
<organism evidence="3 4">
    <name type="scientific">Ancylobacter pratisalsi</name>
    <dbReference type="NCBI Taxonomy" id="1745854"/>
    <lineage>
        <taxon>Bacteria</taxon>
        <taxon>Pseudomonadati</taxon>
        <taxon>Pseudomonadota</taxon>
        <taxon>Alphaproteobacteria</taxon>
        <taxon>Hyphomicrobiales</taxon>
        <taxon>Xanthobacteraceae</taxon>
        <taxon>Ancylobacter</taxon>
    </lineage>
</organism>
<name>A0A6P1YKI3_9HYPH</name>
<dbReference type="SUPFAM" id="SSF141868">
    <property type="entry name" value="EAL domain-like"/>
    <property type="match status" value="1"/>
</dbReference>
<dbReference type="InterPro" id="IPR035919">
    <property type="entry name" value="EAL_sf"/>
</dbReference>
<dbReference type="NCBIfam" id="TIGR00254">
    <property type="entry name" value="GGDEF"/>
    <property type="match status" value="1"/>
</dbReference>
<sequence length="577" mass="62915">MSDRNESERVSRDASSPEAVLSESAIVDIVRQVEGVAYRWTRDDDRIAWSPGAIILLGPERLSWAGLGQDYERLIASGSGAGRLKAAAAAGLGNVSRSARFETSYCLDLPPGTELGRLWVEDRGIASFDAEGCLFQVQGLLRRLSSGRPVRDADAPGATGSTSDIQPDRQRLAGLLEQNLARVFSAGGEFGFALVGIDHLSQLNDAYGFHTADEVIDIMFMRLRGRLGPNDELARFSGSKFGLILRDWPREGFGSALGRFIEWVNATPPKTSAGAVAASVTAGGLIAPRQARSVEEIFARSQDALHSARTGASGSFELYAPGFDRAAERRANLHFANDIISALNDRRVLLAFQPIAEGASREITFHECLVRIASREGRVFDGAAIIPAADRFGLTRLLDRRTLELALATLVDHPELALSVNVSPGTIHDGVWLSLVEQASRAGLSERLIIELTESATIADIEVMRRRVHWLHTMGCRVAMDDFGVGYTSFRNLRRLDVDYLKIDGSFICTMMQSADDRHFVRSLLELAGNLNIETVAEWVIDEETARQLVEWGCSFLQGQLIGLAADSPLERPLPAG</sequence>
<dbReference type="Pfam" id="PF00990">
    <property type="entry name" value="GGDEF"/>
    <property type="match status" value="1"/>
</dbReference>
<feature type="domain" description="EAL" evidence="1">
    <location>
        <begin position="332"/>
        <end position="577"/>
    </location>
</feature>
<dbReference type="PANTHER" id="PTHR33121:SF79">
    <property type="entry name" value="CYCLIC DI-GMP PHOSPHODIESTERASE PDED-RELATED"/>
    <property type="match status" value="1"/>
</dbReference>
<proteinExistence type="predicted"/>
<evidence type="ECO:0000313" key="3">
    <source>
        <dbReference type="EMBL" id="QIB33216.1"/>
    </source>
</evidence>
<dbReference type="SMART" id="SM00267">
    <property type="entry name" value="GGDEF"/>
    <property type="match status" value="1"/>
</dbReference>
<keyword evidence="4" id="KW-1185">Reference proteome</keyword>
<dbReference type="Gene3D" id="3.30.70.270">
    <property type="match status" value="1"/>
</dbReference>
<dbReference type="InterPro" id="IPR001633">
    <property type="entry name" value="EAL_dom"/>
</dbReference>
<dbReference type="Proteomes" id="UP000464751">
    <property type="component" value="Chromosome"/>
</dbReference>
<gene>
    <name evidence="3" type="ORF">G3A50_05470</name>
</gene>
<dbReference type="Pfam" id="PF00563">
    <property type="entry name" value="EAL"/>
    <property type="match status" value="1"/>
</dbReference>
<evidence type="ECO:0000259" key="1">
    <source>
        <dbReference type="PROSITE" id="PS50883"/>
    </source>
</evidence>
<dbReference type="AlphaFoldDB" id="A0A6P1YKI3"/>
<dbReference type="PANTHER" id="PTHR33121">
    <property type="entry name" value="CYCLIC DI-GMP PHOSPHODIESTERASE PDEF"/>
    <property type="match status" value="1"/>
</dbReference>
<feature type="domain" description="GGDEF" evidence="2">
    <location>
        <begin position="188"/>
        <end position="321"/>
    </location>
</feature>
<evidence type="ECO:0000313" key="4">
    <source>
        <dbReference type="Proteomes" id="UP000464751"/>
    </source>
</evidence>
<dbReference type="EMBL" id="CP048630">
    <property type="protein sequence ID" value="QIB33216.1"/>
    <property type="molecule type" value="Genomic_DNA"/>
</dbReference>
<dbReference type="KEGG" id="apra:G3A50_05470"/>
<reference evidence="3 4" key="1">
    <citation type="submission" date="2020-02" db="EMBL/GenBank/DDBJ databases">
        <authorList>
            <person name="Li G."/>
        </authorList>
    </citation>
    <scope>NUCLEOTIDE SEQUENCE [LARGE SCALE GENOMIC DNA]</scope>
    <source>
        <strain evidence="3 4">DSM 102029</strain>
    </source>
</reference>
<dbReference type="GO" id="GO:0071111">
    <property type="term" value="F:cyclic-guanylate-specific phosphodiesterase activity"/>
    <property type="evidence" value="ECO:0007669"/>
    <property type="project" value="InterPro"/>
</dbReference>
<evidence type="ECO:0000259" key="2">
    <source>
        <dbReference type="PROSITE" id="PS50887"/>
    </source>
</evidence>
<accession>A0A6P1YKI3</accession>
<dbReference type="InterPro" id="IPR050706">
    <property type="entry name" value="Cyclic-di-GMP_PDE-like"/>
</dbReference>
<dbReference type="InterPro" id="IPR000160">
    <property type="entry name" value="GGDEF_dom"/>
</dbReference>
<dbReference type="RefSeq" id="WP_163074314.1">
    <property type="nucleotide sequence ID" value="NZ_CP048630.1"/>
</dbReference>